<reference evidence="2 3" key="1">
    <citation type="submission" date="2023-08" db="EMBL/GenBank/DDBJ databases">
        <title>Pleionea litopenaei sp. nov., isolated from stomach of juvenile Litopenaeus vannamei.</title>
        <authorList>
            <person name="Rho A.M."/>
            <person name="Hwang C.Y."/>
        </authorList>
    </citation>
    <scope>NUCLEOTIDE SEQUENCE [LARGE SCALE GENOMIC DNA]</scope>
    <source>
        <strain evidence="2 3">HL-JVS1</strain>
    </source>
</reference>
<feature type="transmembrane region" description="Helical" evidence="1">
    <location>
        <begin position="116"/>
        <end position="132"/>
    </location>
</feature>
<gene>
    <name evidence="2" type="ORF">Q9312_18940</name>
</gene>
<proteinExistence type="predicted"/>
<sequence length="319" mass="35640">MFIVIASQIAEADSRTARNLFYVVLIANITTAVITIKALGVDHNTARLLSKSNDVSRQLAGSGIGGYGVIYANVVMLPILLLFLKKIYSSERISFLTITVFINVLVTLFMLIRAQYTIALAISFCVIGFIYFKRIIFNPYLLFTVTLTMLGIVSLTDVANDIYILVDLFEGTRYQAKIIDLIVASGGDGQETGAVSSRSDAYMLSLNSFFEYPVTGVLEFGSKIGHHSDILDKYAQWGFFLGSLVVYVLLYFPLKLYRLVRAEERIYIFCFGVALILVGLLNTLVMEVSIAFILLSIFYSIFYLVEKDKYEECSKATVC</sequence>
<keyword evidence="1" id="KW-0472">Membrane</keyword>
<dbReference type="AlphaFoldDB" id="A0AA51RTG4"/>
<dbReference type="RefSeq" id="WP_309202426.1">
    <property type="nucleotide sequence ID" value="NZ_CP133548.1"/>
</dbReference>
<feature type="transmembrane region" description="Helical" evidence="1">
    <location>
        <begin position="20"/>
        <end position="39"/>
    </location>
</feature>
<keyword evidence="1" id="KW-0812">Transmembrane</keyword>
<dbReference type="KEGG" id="plei:Q9312_18940"/>
<feature type="transmembrane region" description="Helical" evidence="1">
    <location>
        <begin position="139"/>
        <end position="159"/>
    </location>
</feature>
<dbReference type="EMBL" id="CP133548">
    <property type="protein sequence ID" value="WMS87285.1"/>
    <property type="molecule type" value="Genomic_DNA"/>
</dbReference>
<organism evidence="2 3">
    <name type="scientific">Pleionea litopenaei</name>
    <dbReference type="NCBI Taxonomy" id="3070815"/>
    <lineage>
        <taxon>Bacteria</taxon>
        <taxon>Pseudomonadati</taxon>
        <taxon>Pseudomonadota</taxon>
        <taxon>Gammaproteobacteria</taxon>
        <taxon>Oceanospirillales</taxon>
        <taxon>Pleioneaceae</taxon>
        <taxon>Pleionea</taxon>
    </lineage>
</organism>
<accession>A0AA51RTG4</accession>
<feature type="transmembrane region" description="Helical" evidence="1">
    <location>
        <begin position="93"/>
        <end position="110"/>
    </location>
</feature>
<keyword evidence="1" id="KW-1133">Transmembrane helix</keyword>
<evidence type="ECO:0000313" key="3">
    <source>
        <dbReference type="Proteomes" id="UP001239782"/>
    </source>
</evidence>
<feature type="transmembrane region" description="Helical" evidence="1">
    <location>
        <begin position="288"/>
        <end position="305"/>
    </location>
</feature>
<evidence type="ECO:0000313" key="2">
    <source>
        <dbReference type="EMBL" id="WMS87285.1"/>
    </source>
</evidence>
<evidence type="ECO:0000256" key="1">
    <source>
        <dbReference type="SAM" id="Phobius"/>
    </source>
</evidence>
<protein>
    <submittedName>
        <fullName evidence="2">Uncharacterized protein</fullName>
    </submittedName>
</protein>
<dbReference type="Proteomes" id="UP001239782">
    <property type="component" value="Chromosome"/>
</dbReference>
<feature type="transmembrane region" description="Helical" evidence="1">
    <location>
        <begin position="59"/>
        <end position="84"/>
    </location>
</feature>
<feature type="transmembrane region" description="Helical" evidence="1">
    <location>
        <begin position="234"/>
        <end position="254"/>
    </location>
</feature>
<keyword evidence="3" id="KW-1185">Reference proteome</keyword>
<feature type="transmembrane region" description="Helical" evidence="1">
    <location>
        <begin position="266"/>
        <end position="282"/>
    </location>
</feature>
<name>A0AA51RTG4_9GAMM</name>